<proteinExistence type="predicted"/>
<organism evidence="4 5">
    <name type="scientific">Polarella glacialis</name>
    <name type="common">Dinoflagellate</name>
    <dbReference type="NCBI Taxonomy" id="89957"/>
    <lineage>
        <taxon>Eukaryota</taxon>
        <taxon>Sar</taxon>
        <taxon>Alveolata</taxon>
        <taxon>Dinophyceae</taxon>
        <taxon>Suessiales</taxon>
        <taxon>Suessiaceae</taxon>
        <taxon>Polarella</taxon>
    </lineage>
</organism>
<keyword evidence="3" id="KW-0732">Signal</keyword>
<feature type="transmembrane region" description="Helical" evidence="2">
    <location>
        <begin position="274"/>
        <end position="298"/>
    </location>
</feature>
<name>A0A813EYX1_POLGL</name>
<comment type="caution">
    <text evidence="4">The sequence shown here is derived from an EMBL/GenBank/DDBJ whole genome shotgun (WGS) entry which is preliminary data.</text>
</comment>
<dbReference type="Proteomes" id="UP000654075">
    <property type="component" value="Unassembled WGS sequence"/>
</dbReference>
<feature type="chain" id="PRO_5032507466" description="Solute carrier family 40 protein" evidence="3">
    <location>
        <begin position="19"/>
        <end position="438"/>
    </location>
</feature>
<dbReference type="EMBL" id="CAJNNV010014928">
    <property type="protein sequence ID" value="CAE8603019.1"/>
    <property type="molecule type" value="Genomic_DNA"/>
</dbReference>
<feature type="signal peptide" evidence="3">
    <location>
        <begin position="1"/>
        <end position="18"/>
    </location>
</feature>
<reference evidence="4" key="1">
    <citation type="submission" date="2021-02" db="EMBL/GenBank/DDBJ databases">
        <authorList>
            <person name="Dougan E. K."/>
            <person name="Rhodes N."/>
            <person name="Thang M."/>
            <person name="Chan C."/>
        </authorList>
    </citation>
    <scope>NUCLEOTIDE SEQUENCE</scope>
</reference>
<protein>
    <recommendedName>
        <fullName evidence="6">Solute carrier family 40 protein</fullName>
    </recommendedName>
</protein>
<evidence type="ECO:0000313" key="4">
    <source>
        <dbReference type="EMBL" id="CAE8603019.1"/>
    </source>
</evidence>
<evidence type="ECO:0000256" key="1">
    <source>
        <dbReference type="SAM" id="MobiDB-lite"/>
    </source>
</evidence>
<keyword evidence="2" id="KW-1133">Transmembrane helix</keyword>
<keyword evidence="2" id="KW-0812">Transmembrane</keyword>
<accession>A0A813EYX1</accession>
<feature type="non-terminal residue" evidence="4">
    <location>
        <position position="438"/>
    </location>
</feature>
<feature type="region of interest" description="Disordered" evidence="1">
    <location>
        <begin position="416"/>
        <end position="438"/>
    </location>
</feature>
<evidence type="ECO:0000313" key="5">
    <source>
        <dbReference type="Proteomes" id="UP000654075"/>
    </source>
</evidence>
<gene>
    <name evidence="4" type="ORF">PGLA1383_LOCUS21244</name>
</gene>
<evidence type="ECO:0000256" key="2">
    <source>
        <dbReference type="SAM" id="Phobius"/>
    </source>
</evidence>
<evidence type="ECO:0000256" key="3">
    <source>
        <dbReference type="SAM" id="SignalP"/>
    </source>
</evidence>
<evidence type="ECO:0008006" key="6">
    <source>
        <dbReference type="Google" id="ProtNLM"/>
    </source>
</evidence>
<dbReference type="AlphaFoldDB" id="A0A813EYX1"/>
<feature type="transmembrane region" description="Helical" evidence="2">
    <location>
        <begin position="130"/>
        <end position="150"/>
    </location>
</feature>
<keyword evidence="5" id="KW-1185">Reference proteome</keyword>
<feature type="transmembrane region" description="Helical" evidence="2">
    <location>
        <begin position="88"/>
        <end position="109"/>
    </location>
</feature>
<keyword evidence="2" id="KW-0472">Membrane</keyword>
<sequence length="438" mass="47817">IVASVMFAVSILASGLQAKPIWMEASSTSKEDEAPHICDDIKVTWGNRAFRHLVGVRFWEGAYQGLQATNMWYYLTYILQLHGVQRSLGVVFVGASAMLGDFTVAAYVGRAMAQRKNSYRIQGAVAICRICNAALTVALMVLVVFLGGAGPYPEDSRGLLIERVVFIVWVTVNRALQSPFTFWRVGAQCWVIDEDIHLDPETKKEAAFISVASASQNFSRAFSAALAFLGYGLCGLAPKDCEHICAQADLSIDALCLEDCMQESIVSQPSNFRWYIRLLNIVGLTVCELFLLYHVIAFPIKGIRLARLYNNQTAAYGGSVDAGSADKQMKKLEGKMSPGLKEIAEAQHGTSVVVMGDDPDAGKAHVRQLMSRSKTKGLSTSVIFSPAMLSMGSPSRGFPPHSEAEPWEVPAEAEIPSSKMWPEGPQPCQPHARYLGNS</sequence>